<dbReference type="InterPro" id="IPR021779">
    <property type="entry name" value="DUF3344"/>
</dbReference>
<evidence type="ECO:0000313" key="3">
    <source>
        <dbReference type="Proteomes" id="UP000181790"/>
    </source>
</evidence>
<comment type="caution">
    <text evidence="2">The sequence shown here is derived from an EMBL/GenBank/DDBJ whole genome shotgun (WGS) entry which is preliminary data.</text>
</comment>
<gene>
    <name evidence="2" type="ORF">BLX24_00820</name>
</gene>
<reference evidence="2 3" key="1">
    <citation type="submission" date="2016-10" db="EMBL/GenBank/DDBJ databases">
        <title>Arsenicibacter rosenii gen. nov., sp. nov., an efficient arsenic-methylating bacterium isolated from an arsenic-contaminated paddy soil.</title>
        <authorList>
            <person name="Huang K."/>
        </authorList>
    </citation>
    <scope>NUCLEOTIDE SEQUENCE [LARGE SCALE GENOMIC DNA]</scope>
    <source>
        <strain evidence="2 3">SM-1</strain>
    </source>
</reference>
<protein>
    <recommendedName>
        <fullName evidence="1">DUF3344 domain-containing protein</fullName>
    </recommendedName>
</protein>
<proteinExistence type="predicted"/>
<name>A0A1S2VPK2_9BACT</name>
<evidence type="ECO:0000259" key="1">
    <source>
        <dbReference type="Pfam" id="PF11824"/>
    </source>
</evidence>
<evidence type="ECO:0000313" key="2">
    <source>
        <dbReference type="EMBL" id="OIN60689.1"/>
    </source>
</evidence>
<dbReference type="Pfam" id="PF11824">
    <property type="entry name" value="DUF3344"/>
    <property type="match status" value="1"/>
</dbReference>
<feature type="domain" description="DUF3344" evidence="1">
    <location>
        <begin position="60"/>
        <end position="301"/>
    </location>
</feature>
<organism evidence="2 3">
    <name type="scientific">Arsenicibacter rosenii</name>
    <dbReference type="NCBI Taxonomy" id="1750698"/>
    <lineage>
        <taxon>Bacteria</taxon>
        <taxon>Pseudomonadati</taxon>
        <taxon>Bacteroidota</taxon>
        <taxon>Cytophagia</taxon>
        <taxon>Cytophagales</taxon>
        <taxon>Spirosomataceae</taxon>
        <taxon>Arsenicibacter</taxon>
    </lineage>
</organism>
<dbReference type="AlphaFoldDB" id="A0A1S2VPK2"/>
<dbReference type="Proteomes" id="UP000181790">
    <property type="component" value="Unassembled WGS sequence"/>
</dbReference>
<accession>A0A1S2VPK2</accession>
<sequence length="487" mass="49263">MMIGNTLAQDVGPGVPAPIVGTVGAAGTNTSDTAPDVFWRADSPSDGQAEANTSITAAQARTTARLDIPAGATVRKAYLYAAARAPGGVVPTTITLEVPGVASQSITPVDNSTVSLNGTFYQTVSDVTEFVQQHGSGNYRVSGVSSVALTNLNDATIAVGWSMVIVYESCSEPYRQIQIKDGLRLVVDGAPATVTFSGLNVAGGPAYLGVFAMDGDDASVGDALTVKGNAVSNTLNPADNFFNSTRSFSGTAVSVSGDLPRLTGTARSMSGIDLDVADITGSLTAGDVSFDVAAETTGDTYLVGLFVAGVPAQAPVSALTVSIAATPSLTVGQGQTLTLTASGADSYSWSGGESTTAISVSASGTYAVTGITGCNSGTAKVEATVLTAPPCDPAIVANAFSVTQTAVLGANACDVAVQATGFGTSLRLTGPNDYVYSTVYRRPGNYRLNALAIRQPGTYTFTAAYQDACGQVSTQTMTYIVTGTACP</sequence>
<dbReference type="EMBL" id="MORL01000001">
    <property type="protein sequence ID" value="OIN60689.1"/>
    <property type="molecule type" value="Genomic_DNA"/>
</dbReference>
<keyword evidence="3" id="KW-1185">Reference proteome</keyword>